<reference evidence="1" key="1">
    <citation type="submission" date="2022-02" db="EMBL/GenBank/DDBJ databases">
        <title>Vibrio sp. nov, a new bacterium isolated from seawater.</title>
        <authorList>
            <person name="Yuan Y."/>
        </authorList>
    </citation>
    <scope>NUCLEOTIDE SEQUENCE</scope>
    <source>
        <strain evidence="1">ZSDZ65</strain>
    </source>
</reference>
<keyword evidence="2" id="KW-1185">Reference proteome</keyword>
<organism evidence="1 2">
    <name type="scientific">Vibrio qingdaonensis</name>
    <dbReference type="NCBI Taxonomy" id="2829491"/>
    <lineage>
        <taxon>Bacteria</taxon>
        <taxon>Pseudomonadati</taxon>
        <taxon>Pseudomonadota</taxon>
        <taxon>Gammaproteobacteria</taxon>
        <taxon>Vibrionales</taxon>
        <taxon>Vibrionaceae</taxon>
        <taxon>Vibrio</taxon>
    </lineage>
</organism>
<protein>
    <submittedName>
        <fullName evidence="1">Uncharacterized protein</fullName>
    </submittedName>
</protein>
<dbReference type="RefSeq" id="WP_265678118.1">
    <property type="nucleotide sequence ID" value="NZ_JAKRRY010000132.1"/>
</dbReference>
<dbReference type="Proteomes" id="UP001155587">
    <property type="component" value="Unassembled WGS sequence"/>
</dbReference>
<evidence type="ECO:0000313" key="1">
    <source>
        <dbReference type="EMBL" id="MCW8349363.1"/>
    </source>
</evidence>
<dbReference type="EMBL" id="JAKRRY010000132">
    <property type="protein sequence ID" value="MCW8349363.1"/>
    <property type="molecule type" value="Genomic_DNA"/>
</dbReference>
<dbReference type="AlphaFoldDB" id="A0A9X3CTI1"/>
<comment type="caution">
    <text evidence="1">The sequence shown here is derived from an EMBL/GenBank/DDBJ whole genome shotgun (WGS) entry which is preliminary data.</text>
</comment>
<gene>
    <name evidence="1" type="ORF">MD535_25650</name>
</gene>
<proteinExistence type="predicted"/>
<sequence>MMKKNGNEPVVLELLVRRDNHLRDYRRIHCLRKDVGVIRYKIMVKDGDIVGCQVSNSTISNYTQI</sequence>
<evidence type="ECO:0000313" key="2">
    <source>
        <dbReference type="Proteomes" id="UP001155587"/>
    </source>
</evidence>
<accession>A0A9X3CTI1</accession>
<name>A0A9X3CTI1_9VIBR</name>